<dbReference type="Gene3D" id="3.90.1150.10">
    <property type="entry name" value="Aspartate Aminotransferase, domain 1"/>
    <property type="match status" value="1"/>
</dbReference>
<organism evidence="4 5">
    <name type="scientific">Campylobacter pinnipediorum subsp. caledonicus</name>
    <dbReference type="NCBI Taxonomy" id="1874362"/>
    <lineage>
        <taxon>Bacteria</taxon>
        <taxon>Pseudomonadati</taxon>
        <taxon>Campylobacterota</taxon>
        <taxon>Epsilonproteobacteria</taxon>
        <taxon>Campylobacterales</taxon>
        <taxon>Campylobacteraceae</taxon>
        <taxon>Campylobacter</taxon>
    </lineage>
</organism>
<evidence type="ECO:0000256" key="3">
    <source>
        <dbReference type="ARBA" id="ARBA00022679"/>
    </source>
</evidence>
<evidence type="ECO:0000313" key="5">
    <source>
        <dbReference type="Proteomes" id="UP000190868"/>
    </source>
</evidence>
<dbReference type="Proteomes" id="UP000190868">
    <property type="component" value="Chromosome"/>
</dbReference>
<dbReference type="InterPro" id="IPR015422">
    <property type="entry name" value="PyrdxlP-dep_Trfase_small"/>
</dbReference>
<evidence type="ECO:0000256" key="1">
    <source>
        <dbReference type="ARBA" id="ARBA00001933"/>
    </source>
</evidence>
<evidence type="ECO:0000256" key="2">
    <source>
        <dbReference type="ARBA" id="ARBA00022576"/>
    </source>
</evidence>
<name>A0A1S6U5P6_9BACT</name>
<dbReference type="KEGG" id="cpin:CPIN18020_0137"/>
<proteinExistence type="predicted"/>
<dbReference type="PANTHER" id="PTHR42832:SF1">
    <property type="entry name" value="GLUTAMATE-PYRUVATE AMINOTRANSFERASE ALAC"/>
    <property type="match status" value="1"/>
</dbReference>
<reference evidence="5" key="1">
    <citation type="submission" date="2016-09" db="EMBL/GenBank/DDBJ databases">
        <title>Comparative genomics of the Campylobacter concisus group.</title>
        <authorList>
            <person name="Miller W.G."/>
            <person name="Yee E."/>
            <person name="Chapman M.H."/>
            <person name="Huynh S."/>
            <person name="Bono J.L."/>
            <person name="On S.L.W."/>
            <person name="StLeger J."/>
            <person name="Foster G."/>
            <person name="Parker C.T."/>
        </authorList>
    </citation>
    <scope>NUCLEOTIDE SEQUENCE [LARGE SCALE GENOMIC DNA]</scope>
    <source>
        <strain evidence="5">RM18021</strain>
    </source>
</reference>
<dbReference type="InterPro" id="IPR015424">
    <property type="entry name" value="PyrdxlP-dep_Trfase"/>
</dbReference>
<dbReference type="EMBL" id="CP017258">
    <property type="protein sequence ID" value="AQW87000.1"/>
    <property type="molecule type" value="Genomic_DNA"/>
</dbReference>
<dbReference type="GO" id="GO:0008483">
    <property type="term" value="F:transaminase activity"/>
    <property type="evidence" value="ECO:0007669"/>
    <property type="project" value="UniProtKB-KW"/>
</dbReference>
<protein>
    <submittedName>
        <fullName evidence="4">Aspartate aminotransferase</fullName>
    </submittedName>
</protein>
<keyword evidence="2 4" id="KW-0032">Aminotransferase</keyword>
<keyword evidence="3 4" id="KW-0808">Transferase</keyword>
<accession>A0A1S6U5P6</accession>
<gene>
    <name evidence="4" type="ORF">CPIN18021_0139</name>
</gene>
<evidence type="ECO:0000313" key="4">
    <source>
        <dbReference type="EMBL" id="AQW87000.1"/>
    </source>
</evidence>
<comment type="cofactor">
    <cofactor evidence="1">
        <name>pyridoxal 5'-phosphate</name>
        <dbReference type="ChEBI" id="CHEBI:597326"/>
    </cofactor>
</comment>
<dbReference type="AlphaFoldDB" id="A0A1S6U5P6"/>
<sequence length="83" mass="9679">MFDEIRFNTIERLPNYIFAEANAIKMAAIRNGQDIIDFFIGNPKSRTLQHIVDKFCEKINQDKTHSYSVLVGIYKLKLAIKFL</sequence>
<keyword evidence="5" id="KW-1185">Reference proteome</keyword>
<dbReference type="PANTHER" id="PTHR42832">
    <property type="entry name" value="AMINO ACID AMINOTRANSFERASE"/>
    <property type="match status" value="1"/>
</dbReference>
<dbReference type="SUPFAM" id="SSF53383">
    <property type="entry name" value="PLP-dependent transferases"/>
    <property type="match status" value="1"/>
</dbReference>
<dbReference type="InterPro" id="IPR050881">
    <property type="entry name" value="LL-DAP_aminotransferase"/>
</dbReference>